<dbReference type="PROSITE" id="PS50887">
    <property type="entry name" value="GGDEF"/>
    <property type="match status" value="1"/>
</dbReference>
<dbReference type="SUPFAM" id="SSF55073">
    <property type="entry name" value="Nucleotide cyclase"/>
    <property type="match status" value="1"/>
</dbReference>
<dbReference type="InterPro" id="IPR043128">
    <property type="entry name" value="Rev_trsase/Diguanyl_cyclase"/>
</dbReference>
<protein>
    <recommendedName>
        <fullName evidence="1">GGDEF domain-containing protein</fullName>
    </recommendedName>
</protein>
<sequence>MYDAVRIVDPVSNRVVWKAAMSGQTSLLDNSSCYDFWTKDRFCDNCISVRALKEKKTFTKFEAVHEELYMITASPLLCEKEEERNYVLEFVHNITHESTWNSIVSNEEENFAEAVLRLNDAVVRDELTGVFNRRFINERLPVEIVKHHIAQTPAYLLMIDIDFFKIINDTYGHQGGDVTLRQFAKLLQKQLPHSTCWAARYGGDEFLIYLEQMTFEQAYGFAENLCTITENYSIIHAGNKIKTTYSMGVCSLQPGMDMDAWIKKADENLYKAKSARDQNLHCTMYGI</sequence>
<gene>
    <name evidence="2" type="ORF">AB840_13520</name>
</gene>
<dbReference type="InParanoid" id="A0A0J6WSF1"/>
<dbReference type="Pfam" id="PF00990">
    <property type="entry name" value="GGDEF"/>
    <property type="match status" value="1"/>
</dbReference>
<accession>A0A0J6WSF1</accession>
<dbReference type="STRING" id="39029.BSR42_09060"/>
<evidence type="ECO:0000313" key="2">
    <source>
        <dbReference type="EMBL" id="KMO85439.1"/>
    </source>
</evidence>
<dbReference type="InterPro" id="IPR050469">
    <property type="entry name" value="Diguanylate_Cyclase"/>
</dbReference>
<dbReference type="EMBL" id="LEKT01000064">
    <property type="protein sequence ID" value="KMO85439.1"/>
    <property type="molecule type" value="Genomic_DNA"/>
</dbReference>
<dbReference type="GO" id="GO:0052621">
    <property type="term" value="F:diguanylate cyclase activity"/>
    <property type="evidence" value="ECO:0007669"/>
    <property type="project" value="TreeGrafter"/>
</dbReference>
<dbReference type="InterPro" id="IPR000160">
    <property type="entry name" value="GGDEF_dom"/>
</dbReference>
<dbReference type="PATRIC" id="fig|1122219.3.peg.2917"/>
<dbReference type="CDD" id="cd01949">
    <property type="entry name" value="GGDEF"/>
    <property type="match status" value="1"/>
</dbReference>
<dbReference type="PANTHER" id="PTHR45138">
    <property type="entry name" value="REGULATORY COMPONENTS OF SENSORY TRANSDUCTION SYSTEM"/>
    <property type="match status" value="1"/>
</dbReference>
<dbReference type="PANTHER" id="PTHR45138:SF9">
    <property type="entry name" value="DIGUANYLATE CYCLASE DGCM-RELATED"/>
    <property type="match status" value="1"/>
</dbReference>
<dbReference type="SMART" id="SM00267">
    <property type="entry name" value="GGDEF"/>
    <property type="match status" value="1"/>
</dbReference>
<comment type="caution">
    <text evidence="2">The sequence shown here is derived from an EMBL/GenBank/DDBJ whole genome shotgun (WGS) entry which is preliminary data.</text>
</comment>
<dbReference type="NCBIfam" id="TIGR00254">
    <property type="entry name" value="GGDEF"/>
    <property type="match status" value="1"/>
</dbReference>
<dbReference type="Gene3D" id="3.30.70.270">
    <property type="match status" value="1"/>
</dbReference>
<name>A0A0J6WSF1_9FIRM</name>
<proteinExistence type="predicted"/>
<keyword evidence="3" id="KW-1185">Reference proteome</keyword>
<feature type="domain" description="GGDEF" evidence="1">
    <location>
        <begin position="152"/>
        <end position="286"/>
    </location>
</feature>
<reference evidence="2 3" key="1">
    <citation type="submission" date="2015-06" db="EMBL/GenBank/DDBJ databases">
        <title>Draft genome sequence of beer spoilage bacterium Megasphaera cerevisiae type strain 20462.</title>
        <authorList>
            <person name="Kutumbaka K."/>
            <person name="Pasmowitz J."/>
            <person name="Mategko J."/>
            <person name="Reyes D."/>
            <person name="Friedrich A."/>
            <person name="Han S."/>
            <person name="Martens-Habbena W."/>
            <person name="Neal-McKinney J."/>
            <person name="Janagama H.K."/>
            <person name="Nadala C."/>
            <person name="Samadpour M."/>
        </authorList>
    </citation>
    <scope>NUCLEOTIDE SEQUENCE [LARGE SCALE GENOMIC DNA]</scope>
    <source>
        <strain evidence="2 3">DSM 20462</strain>
    </source>
</reference>
<dbReference type="FunFam" id="3.30.70.270:FF:000001">
    <property type="entry name" value="Diguanylate cyclase domain protein"/>
    <property type="match status" value="1"/>
</dbReference>
<evidence type="ECO:0000313" key="3">
    <source>
        <dbReference type="Proteomes" id="UP000036503"/>
    </source>
</evidence>
<dbReference type="Proteomes" id="UP000036503">
    <property type="component" value="Unassembled WGS sequence"/>
</dbReference>
<evidence type="ECO:0000259" key="1">
    <source>
        <dbReference type="PROSITE" id="PS50887"/>
    </source>
</evidence>
<dbReference type="InterPro" id="IPR029787">
    <property type="entry name" value="Nucleotide_cyclase"/>
</dbReference>
<dbReference type="AlphaFoldDB" id="A0A0J6WSF1"/>
<organism evidence="2 3">
    <name type="scientific">Megasphaera cerevisiae DSM 20462</name>
    <dbReference type="NCBI Taxonomy" id="1122219"/>
    <lineage>
        <taxon>Bacteria</taxon>
        <taxon>Bacillati</taxon>
        <taxon>Bacillota</taxon>
        <taxon>Negativicutes</taxon>
        <taxon>Veillonellales</taxon>
        <taxon>Veillonellaceae</taxon>
        <taxon>Megasphaera</taxon>
    </lineage>
</organism>